<dbReference type="EMBL" id="JAACJL010000004">
    <property type="protein sequence ID" value="KAF4621784.1"/>
    <property type="molecule type" value="Genomic_DNA"/>
</dbReference>
<evidence type="ECO:0000259" key="2">
    <source>
        <dbReference type="Pfam" id="PF12550"/>
    </source>
</evidence>
<evidence type="ECO:0000313" key="4">
    <source>
        <dbReference type="EMBL" id="KAF4621784.1"/>
    </source>
</evidence>
<feature type="region of interest" description="Disordered" evidence="1">
    <location>
        <begin position="212"/>
        <end position="231"/>
    </location>
</feature>
<organism evidence="4 5">
    <name type="scientific">Agrocybe pediades</name>
    <dbReference type="NCBI Taxonomy" id="84607"/>
    <lineage>
        <taxon>Eukaryota</taxon>
        <taxon>Fungi</taxon>
        <taxon>Dikarya</taxon>
        <taxon>Basidiomycota</taxon>
        <taxon>Agaricomycotina</taxon>
        <taxon>Agaricomycetes</taxon>
        <taxon>Agaricomycetidae</taxon>
        <taxon>Agaricales</taxon>
        <taxon>Agaricineae</taxon>
        <taxon>Strophariaceae</taxon>
        <taxon>Agrocybe</taxon>
    </lineage>
</organism>
<dbReference type="InterPro" id="IPR031872">
    <property type="entry name" value="NDC10_II"/>
</dbReference>
<dbReference type="InterPro" id="IPR038279">
    <property type="entry name" value="Ndc10_dom2_sf"/>
</dbReference>
<dbReference type="GO" id="GO:0000981">
    <property type="term" value="F:DNA-binding transcription factor activity, RNA polymerase II-specific"/>
    <property type="evidence" value="ECO:0007669"/>
    <property type="project" value="TreeGrafter"/>
</dbReference>
<dbReference type="Pfam" id="PF16787">
    <property type="entry name" value="NDC10_II"/>
    <property type="match status" value="1"/>
</dbReference>
<evidence type="ECO:0008006" key="6">
    <source>
        <dbReference type="Google" id="ProtNLM"/>
    </source>
</evidence>
<dbReference type="AlphaFoldDB" id="A0A8H4R1S2"/>
<evidence type="ECO:0000256" key="1">
    <source>
        <dbReference type="SAM" id="MobiDB-lite"/>
    </source>
</evidence>
<feature type="region of interest" description="Disordered" evidence="1">
    <location>
        <begin position="673"/>
        <end position="717"/>
    </location>
</feature>
<name>A0A8H4R1S2_9AGAR</name>
<comment type="caution">
    <text evidence="4">The sequence shown here is derived from an EMBL/GenBank/DDBJ whole genome shotgun (WGS) entry which is preliminary data.</text>
</comment>
<dbReference type="InterPro" id="IPR052146">
    <property type="entry name" value="HOT1"/>
</dbReference>
<dbReference type="Proteomes" id="UP000521872">
    <property type="component" value="Unassembled WGS sequence"/>
</dbReference>
<dbReference type="PANTHER" id="PTHR37784">
    <property type="entry name" value="PROTEIN MSN1"/>
    <property type="match status" value="1"/>
</dbReference>
<dbReference type="GO" id="GO:0060963">
    <property type="term" value="P:positive regulation of ribosomal protein gene transcription by RNA polymerase II"/>
    <property type="evidence" value="ECO:0007669"/>
    <property type="project" value="TreeGrafter"/>
</dbReference>
<dbReference type="PANTHER" id="PTHR37784:SF2">
    <property type="entry name" value="HIGH-OSMOLARITY-INDUCED TRANSCRIPTION PROTEIN 1"/>
    <property type="match status" value="1"/>
</dbReference>
<proteinExistence type="predicted"/>
<gene>
    <name evidence="4" type="ORF">D9613_012121</name>
</gene>
<dbReference type="Gene3D" id="1.10.443.20">
    <property type="entry name" value="Centromere DNA-binding protein complex CBF3 subunit, domain 2"/>
    <property type="match status" value="1"/>
</dbReference>
<feature type="compositionally biased region" description="Basic and acidic residues" evidence="1">
    <location>
        <begin position="212"/>
        <end position="222"/>
    </location>
</feature>
<feature type="domain" description="Ndc10" evidence="3">
    <location>
        <begin position="449"/>
        <end position="607"/>
    </location>
</feature>
<protein>
    <recommendedName>
        <fullName evidence="6">Transcription activator GCR1-like domain-containing protein</fullName>
    </recommendedName>
</protein>
<dbReference type="InterPro" id="IPR022210">
    <property type="entry name" value="TF_GCR1-like"/>
</dbReference>
<dbReference type="Pfam" id="PF12550">
    <property type="entry name" value="GCR1_C"/>
    <property type="match status" value="1"/>
</dbReference>
<dbReference type="GO" id="GO:0000978">
    <property type="term" value="F:RNA polymerase II cis-regulatory region sequence-specific DNA binding"/>
    <property type="evidence" value="ECO:0007669"/>
    <property type="project" value="TreeGrafter"/>
</dbReference>
<keyword evidence="5" id="KW-1185">Reference proteome</keyword>
<evidence type="ECO:0000313" key="5">
    <source>
        <dbReference type="Proteomes" id="UP000521872"/>
    </source>
</evidence>
<feature type="domain" description="Transcription activator GCR1-like" evidence="2">
    <location>
        <begin position="849"/>
        <end position="926"/>
    </location>
</feature>
<accession>A0A8H4R1S2</accession>
<reference evidence="4 5" key="1">
    <citation type="submission" date="2019-12" db="EMBL/GenBank/DDBJ databases">
        <authorList>
            <person name="Floudas D."/>
            <person name="Bentzer J."/>
            <person name="Ahren D."/>
            <person name="Johansson T."/>
            <person name="Persson P."/>
            <person name="Tunlid A."/>
        </authorList>
    </citation>
    <scope>NUCLEOTIDE SEQUENCE [LARGE SCALE GENOMIC DNA]</scope>
    <source>
        <strain evidence="4 5">CBS 102.39</strain>
    </source>
</reference>
<sequence>MILFQLLRQWYIIHEDMNYPPPFFHPRAHNAKSWLQLRSAADPAVAHSSTTQSSTQCSTPSLHPLVDVNFPGPFTMLDPSSATPNNLQLVSSYTDHPAAKKRRIDDTLTEVCNKFPDATGVASVQLASTSGLISIREEAHRIRLDIEARLVSGKGTEKAYSRHLRKYEKFWNDYQEDQARQDPRHVPEPAHPIVGEKVGIFLKQELSRNKQELSRNKLDKNGRQLSGTSVGKEHIKQAISALQSYIRSNQHLPAYANCPDTRVLLRHQDWVKSFEVIARANEPTRVKEAHIMKTKETGADVYKNDEVLRMSNWLLREHGRSKHQICLALRDRAMLLLASNTAFRGDNTRRILLSDLFTQRVPMPLIGDAIELPLYLQIRPRTIRLEGLTNMAFFVIEKLNSAASVALPFTFLHTSTYKTTLYLHLPPTSKIQNTRNLDAETDHRERFLNMHNSCNVSVSHVTHACRFYAADKARKYGASGLEVKALGNWRTGDLYSEVYDRSLPTRAMLASALFNADEPRSYVLPRAHLVPPPSILSSLFPWVESEKEAYEGRVNKYGPKAVDIALRHFLDLVAYLRVVLIQDAAILYQKHPNNALWNYAPFNGNEFRDFSQQSHKIIEQAALEATENFKRLPEQVAATIHATLESSQIQRRLEHEDLISQLTFMRGFLSNLPAGRSSRKRGRNDGSGSGNSSDSSGICTPTPQELDSDHADSTVLCSTTSPTRRDLLKSQEVQSRQAFKNIILSPTPTSLYSLPNSSPEETPPTDILSLPRAQYLPDSENTTTSKWPPDLLKFQANFILSNDAQERAIQIKSIRELVKVFGTEKILCHQFEWSCSPKPSIPSEWLPFYVFNTNIKTIEDLWKEWTEGLDGCISVQQLNNKWAARWRRQNEGQKTEAARRKVITTLVDDLVQRPNWSAPLALRFLNEKYPVPSGPAGPKHLSSIRSFITHLQNGKTGKANQEEIMQAASSYCT</sequence>
<evidence type="ECO:0000259" key="3">
    <source>
        <dbReference type="Pfam" id="PF16787"/>
    </source>
</evidence>